<dbReference type="RefSeq" id="WP_263002476.1">
    <property type="nucleotide sequence ID" value="NZ_JAOTEM010000001.1"/>
</dbReference>
<accession>A0ABT2W6M3</accession>
<name>A0ABT2W6M3_9FLAO</name>
<dbReference type="Proteomes" id="UP001208649">
    <property type="component" value="Unassembled WGS sequence"/>
</dbReference>
<sequence length="193" mass="22246">MIKGTRVFILATSSLIILVFLYLALRNNSLSDNELSTIYVTLQGSPKYRHYKIKSSDYSDIILKTKEYKREFKITAMEYKATDHRSLQKNIVSGEKIELKVKKSEVGDLNGSTIWNNYNNVYGLGKNGQNYIEIELRNKFSDEDSKWSYFFIFIGLVMLPYAFIKRKPLISMDKAITTVAVIGLLIMLFTNIP</sequence>
<feature type="transmembrane region" description="Helical" evidence="1">
    <location>
        <begin position="7"/>
        <end position="25"/>
    </location>
</feature>
<protein>
    <recommendedName>
        <fullName evidence="4">DUF3592 domain-containing protein</fullName>
    </recommendedName>
</protein>
<feature type="transmembrane region" description="Helical" evidence="1">
    <location>
        <begin position="147"/>
        <end position="163"/>
    </location>
</feature>
<evidence type="ECO:0000313" key="2">
    <source>
        <dbReference type="EMBL" id="MCU7617059.1"/>
    </source>
</evidence>
<keyword evidence="1" id="KW-0812">Transmembrane</keyword>
<keyword evidence="3" id="KW-1185">Reference proteome</keyword>
<dbReference type="EMBL" id="JAOTEM010000001">
    <property type="protein sequence ID" value="MCU7617059.1"/>
    <property type="molecule type" value="Genomic_DNA"/>
</dbReference>
<evidence type="ECO:0008006" key="4">
    <source>
        <dbReference type="Google" id="ProtNLM"/>
    </source>
</evidence>
<proteinExistence type="predicted"/>
<reference evidence="3" key="1">
    <citation type="submission" date="2023-07" db="EMBL/GenBank/DDBJ databases">
        <title>Chryseobacterium sp. strain PBS4-4 Genome sequencing and assembly.</title>
        <authorList>
            <person name="Jung Y."/>
        </authorList>
    </citation>
    <scope>NUCLEOTIDE SEQUENCE [LARGE SCALE GENOMIC DNA]</scope>
    <source>
        <strain evidence="3">PBS4-4</strain>
    </source>
</reference>
<feature type="transmembrane region" description="Helical" evidence="1">
    <location>
        <begin position="175"/>
        <end position="192"/>
    </location>
</feature>
<keyword evidence="1" id="KW-1133">Transmembrane helix</keyword>
<evidence type="ECO:0000313" key="3">
    <source>
        <dbReference type="Proteomes" id="UP001208649"/>
    </source>
</evidence>
<gene>
    <name evidence="2" type="ORF">NZ698_07605</name>
</gene>
<organism evidence="2 3">
    <name type="scientific">Chryseobacterium edaphi</name>
    <dbReference type="NCBI Taxonomy" id="2976532"/>
    <lineage>
        <taxon>Bacteria</taxon>
        <taxon>Pseudomonadati</taxon>
        <taxon>Bacteroidota</taxon>
        <taxon>Flavobacteriia</taxon>
        <taxon>Flavobacteriales</taxon>
        <taxon>Weeksellaceae</taxon>
        <taxon>Chryseobacterium group</taxon>
        <taxon>Chryseobacterium</taxon>
    </lineage>
</organism>
<keyword evidence="1" id="KW-0472">Membrane</keyword>
<evidence type="ECO:0000256" key="1">
    <source>
        <dbReference type="SAM" id="Phobius"/>
    </source>
</evidence>
<comment type="caution">
    <text evidence="2">The sequence shown here is derived from an EMBL/GenBank/DDBJ whole genome shotgun (WGS) entry which is preliminary data.</text>
</comment>